<sequence>MVKRTCFHIISVNSKELEIAGITKDTPDPEGGQIDRDVFVEPTGVLREQARFF</sequence>
<reference evidence="1 2" key="1">
    <citation type="submission" date="2019-04" db="EMBL/GenBank/DDBJ databases">
        <title>Bacillus sediminilitoris sp. nov., isolated from a tidal flat sediment on the East China Sea.</title>
        <authorList>
            <person name="Wei Y."/>
            <person name="Mao H."/>
            <person name="Fang J."/>
        </authorList>
    </citation>
    <scope>NUCLEOTIDE SEQUENCE [LARGE SCALE GENOMIC DNA]</scope>
    <source>
        <strain evidence="1 2">DSL-17</strain>
    </source>
</reference>
<name>A0A4S4BXM2_9BACI</name>
<evidence type="ECO:0000313" key="2">
    <source>
        <dbReference type="Proteomes" id="UP000310334"/>
    </source>
</evidence>
<accession>A0A4S4BXM2</accession>
<gene>
    <name evidence="1" type="ORF">E6W99_13025</name>
</gene>
<dbReference type="Proteomes" id="UP000310334">
    <property type="component" value="Unassembled WGS sequence"/>
</dbReference>
<dbReference type="AlphaFoldDB" id="A0A4S4BXM2"/>
<organism evidence="1 2">
    <name type="scientific">Metabacillus sediminilitoris</name>
    <dbReference type="NCBI Taxonomy" id="2567941"/>
    <lineage>
        <taxon>Bacteria</taxon>
        <taxon>Bacillati</taxon>
        <taxon>Bacillota</taxon>
        <taxon>Bacilli</taxon>
        <taxon>Bacillales</taxon>
        <taxon>Bacillaceae</taxon>
        <taxon>Metabacillus</taxon>
    </lineage>
</organism>
<comment type="caution">
    <text evidence="1">The sequence shown here is derived from an EMBL/GenBank/DDBJ whole genome shotgun (WGS) entry which is preliminary data.</text>
</comment>
<evidence type="ECO:0000313" key="1">
    <source>
        <dbReference type="EMBL" id="THF79271.1"/>
    </source>
</evidence>
<dbReference type="EMBL" id="SSNT01000009">
    <property type="protein sequence ID" value="THF79271.1"/>
    <property type="molecule type" value="Genomic_DNA"/>
</dbReference>
<dbReference type="OrthoDB" id="9767366at2"/>
<proteinExistence type="predicted"/>
<protein>
    <submittedName>
        <fullName evidence="1">Uncharacterized protein</fullName>
    </submittedName>
</protein>
<keyword evidence="2" id="KW-1185">Reference proteome</keyword>
<dbReference type="Gene3D" id="3.10.310.70">
    <property type="match status" value="1"/>
</dbReference>